<dbReference type="AlphaFoldDB" id="A0A4E0RDI7"/>
<dbReference type="GO" id="GO:0003723">
    <property type="term" value="F:RNA binding"/>
    <property type="evidence" value="ECO:0007669"/>
    <property type="project" value="UniProtKB-UniRule"/>
</dbReference>
<dbReference type="EMBL" id="JXXN02001628">
    <property type="protein sequence ID" value="THD24384.1"/>
    <property type="molecule type" value="Genomic_DNA"/>
</dbReference>
<dbReference type="PANTHER" id="PTHR10627:SF69">
    <property type="entry name" value="PROTEIN BICAUDAL C"/>
    <property type="match status" value="1"/>
</dbReference>
<sequence>MSQYFGSVNRAENDFPISVTDLVSWTSSESSLTSTVRNSSQTNRVTLKIDVPHTDHSHVIGRGGRNIKAVMLDTQCHIHFPDSNRASTAEKSNQVSISGHVTRVDRARQRIRDMLPIEFNFTLPFGRNSQPSVFRNSPIVRQLEELHNVEVCFRNIYSLFGSHVVVGVKGLSCNSRQTKAACQTLMQFYYGPNTVVPVSMSINMDPNYQVNFLGHRTPEDLSRLVLQTTGALVTVQDARYLSEVDTSTANNPSNSAPRLQQLNLARKARAKPVTIEISGTVDSVFLARQLISCLHFRSVQKNLLPVTLMFGVYPEEFEWLKHLDISQLAEQYDVTVDINTKIRQPIRSVVIRTIEKNIRSLYSTWQLITGIIHQFASHPIPTALNTPRGSRDVATSSSCNSFSDQQTTKGRNGSRLPLLQNSESSNRSPLLALNASDWNSSSHSNFLPLTCSAQSSHADSLVDPPGMDTIGFEQNSQLRLTSRISTTPNWSSSENRLPNIHTPITTSFREEMSTTHGRTASLFQPHSNHNPPPRGLRATVLAELNSFTNLN</sequence>
<dbReference type="Pfam" id="PF00013">
    <property type="entry name" value="KH_1"/>
    <property type="match status" value="1"/>
</dbReference>
<dbReference type="InterPro" id="IPR036612">
    <property type="entry name" value="KH_dom_type_1_sf"/>
</dbReference>
<dbReference type="Pfam" id="PF22985">
    <property type="entry name" value="KH_BICC1"/>
    <property type="match status" value="2"/>
</dbReference>
<evidence type="ECO:0000313" key="5">
    <source>
        <dbReference type="EMBL" id="THD24384.1"/>
    </source>
</evidence>
<evidence type="ECO:0000256" key="3">
    <source>
        <dbReference type="SAM" id="MobiDB-lite"/>
    </source>
</evidence>
<dbReference type="Gene3D" id="3.30.310.270">
    <property type="match status" value="1"/>
</dbReference>
<organism evidence="5 6">
    <name type="scientific">Fasciola hepatica</name>
    <name type="common">Liver fluke</name>
    <dbReference type="NCBI Taxonomy" id="6192"/>
    <lineage>
        <taxon>Eukaryota</taxon>
        <taxon>Metazoa</taxon>
        <taxon>Spiralia</taxon>
        <taxon>Lophotrochozoa</taxon>
        <taxon>Platyhelminthes</taxon>
        <taxon>Trematoda</taxon>
        <taxon>Digenea</taxon>
        <taxon>Plagiorchiida</taxon>
        <taxon>Echinostomata</taxon>
        <taxon>Echinostomatoidea</taxon>
        <taxon>Fasciolidae</taxon>
        <taxon>Fasciola</taxon>
    </lineage>
</organism>
<proteinExistence type="predicted"/>
<dbReference type="CDD" id="cd22421">
    <property type="entry name" value="KH-I_BICC1_rpt2"/>
    <property type="match status" value="1"/>
</dbReference>
<dbReference type="GO" id="GO:0005737">
    <property type="term" value="C:cytoplasm"/>
    <property type="evidence" value="ECO:0007669"/>
    <property type="project" value="TreeGrafter"/>
</dbReference>
<dbReference type="InterPro" id="IPR004088">
    <property type="entry name" value="KH_dom_type_1"/>
</dbReference>
<keyword evidence="1" id="KW-0677">Repeat</keyword>
<dbReference type="InterPro" id="IPR054727">
    <property type="entry name" value="BICC1_KH"/>
</dbReference>
<evidence type="ECO:0000256" key="2">
    <source>
        <dbReference type="PROSITE-ProRule" id="PRU00117"/>
    </source>
</evidence>
<protein>
    <submittedName>
        <fullName evidence="5">Protein bicaudal C protein 1</fullName>
    </submittedName>
</protein>
<comment type="caution">
    <text evidence="5">The sequence shown here is derived from an EMBL/GenBank/DDBJ whole genome shotgun (WGS) entry which is preliminary data.</text>
</comment>
<feature type="compositionally biased region" description="Polar residues" evidence="3">
    <location>
        <begin position="386"/>
        <end position="411"/>
    </location>
</feature>
<dbReference type="Proteomes" id="UP000230066">
    <property type="component" value="Unassembled WGS sequence"/>
</dbReference>
<feature type="region of interest" description="Disordered" evidence="3">
    <location>
        <begin position="386"/>
        <end position="422"/>
    </location>
</feature>
<keyword evidence="2" id="KW-0694">RNA-binding</keyword>
<dbReference type="PANTHER" id="PTHR10627">
    <property type="entry name" value="SCP160"/>
    <property type="match status" value="1"/>
</dbReference>
<dbReference type="SUPFAM" id="SSF54791">
    <property type="entry name" value="Eukaryotic type KH-domain (KH-domain type I)"/>
    <property type="match status" value="1"/>
</dbReference>
<evidence type="ECO:0000313" key="6">
    <source>
        <dbReference type="Proteomes" id="UP000230066"/>
    </source>
</evidence>
<evidence type="ECO:0000259" key="4">
    <source>
        <dbReference type="SMART" id="SM00322"/>
    </source>
</evidence>
<feature type="domain" description="K Homology" evidence="4">
    <location>
        <begin position="43"/>
        <end position="116"/>
    </location>
</feature>
<accession>A0A4E0RDI7</accession>
<dbReference type="InterPro" id="IPR004087">
    <property type="entry name" value="KH_dom"/>
</dbReference>
<gene>
    <name evidence="5" type="ORF">D915_003942</name>
</gene>
<reference evidence="5" key="1">
    <citation type="submission" date="2019-03" db="EMBL/GenBank/DDBJ databases">
        <title>Improved annotation for the trematode Fasciola hepatica.</title>
        <authorList>
            <person name="Choi Y.-J."/>
            <person name="Martin J."/>
            <person name="Mitreva M."/>
        </authorList>
    </citation>
    <scope>NUCLEOTIDE SEQUENCE [LARGE SCALE GENOMIC DNA]</scope>
</reference>
<dbReference type="PROSITE" id="PS50084">
    <property type="entry name" value="KH_TYPE_1"/>
    <property type="match status" value="1"/>
</dbReference>
<evidence type="ECO:0000256" key="1">
    <source>
        <dbReference type="ARBA" id="ARBA00022737"/>
    </source>
</evidence>
<name>A0A4E0RDI7_FASHE</name>
<dbReference type="InterPro" id="IPR047554">
    <property type="entry name" value="BICC1_KH-I_rpt2"/>
</dbReference>
<keyword evidence="6" id="KW-1185">Reference proteome</keyword>
<dbReference type="SMART" id="SM00322">
    <property type="entry name" value="KH"/>
    <property type="match status" value="1"/>
</dbReference>